<accession>A0ACC2V1Q3</accession>
<name>A0ACC2V1Q3_9TREE</name>
<dbReference type="Proteomes" id="UP001241377">
    <property type="component" value="Unassembled WGS sequence"/>
</dbReference>
<dbReference type="EMBL" id="JASBWR010000129">
    <property type="protein sequence ID" value="KAJ9092946.1"/>
    <property type="molecule type" value="Genomic_DNA"/>
</dbReference>
<organism evidence="1 2">
    <name type="scientific">Naganishia cerealis</name>
    <dbReference type="NCBI Taxonomy" id="610337"/>
    <lineage>
        <taxon>Eukaryota</taxon>
        <taxon>Fungi</taxon>
        <taxon>Dikarya</taxon>
        <taxon>Basidiomycota</taxon>
        <taxon>Agaricomycotina</taxon>
        <taxon>Tremellomycetes</taxon>
        <taxon>Filobasidiales</taxon>
        <taxon>Filobasidiaceae</taxon>
        <taxon>Naganishia</taxon>
    </lineage>
</organism>
<reference evidence="1" key="1">
    <citation type="submission" date="2023-04" db="EMBL/GenBank/DDBJ databases">
        <title>Draft Genome sequencing of Naganishia species isolated from polar environments using Oxford Nanopore Technology.</title>
        <authorList>
            <person name="Leo P."/>
            <person name="Venkateswaran K."/>
        </authorList>
    </citation>
    <scope>NUCLEOTIDE SEQUENCE</scope>
    <source>
        <strain evidence="1">MNA-CCFEE 5261</strain>
    </source>
</reference>
<sequence length="440" mass="48641">MSGRNSPIALLSGLEMNDLMLYHRYLARFTWLQVNIHSFGFIIEGIMARHLAEDLKTPCFNWGVAYAPFIGLTILSAAIWAIDRLIRLMNRTYQSFFPLTGRAILSGTITALPGAHIRLRVPVPLTHVVVEGDRGRRSSVWKIAAGQHVRLTVPSIQWVGDHPFTVMATGRIDSHVGYFDLAIKAQRGLTRKLELAKGHHAVGSGSTSLPRIFGVMVEGPYGHLLEHIYFSDNLLLFGGGIGITYVLPHFVQFAQRRPEGTCKLVWMVRDMGCFEIIKDQLVSFAEERRLRGGLAHGSVSIDVHLTCSAVKNVSMNSDDLVEEKALGPEEVVASLEHTHNSGGPHIGNNADLKLVEPKETVRSWDIHRLSPYITITTLHGRASLLPSSHFPTSELSRTKYLSIVACGPAGMCDEARVGAVQTMAEGGWKGVEYVEECFSW</sequence>
<protein>
    <submittedName>
        <fullName evidence="1">Uncharacterized protein</fullName>
    </submittedName>
</protein>
<comment type="caution">
    <text evidence="1">The sequence shown here is derived from an EMBL/GenBank/DDBJ whole genome shotgun (WGS) entry which is preliminary data.</text>
</comment>
<keyword evidence="2" id="KW-1185">Reference proteome</keyword>
<gene>
    <name evidence="1" type="ORF">QFC19_008544</name>
</gene>
<evidence type="ECO:0000313" key="2">
    <source>
        <dbReference type="Proteomes" id="UP001241377"/>
    </source>
</evidence>
<proteinExistence type="predicted"/>
<evidence type="ECO:0000313" key="1">
    <source>
        <dbReference type="EMBL" id="KAJ9092946.1"/>
    </source>
</evidence>